<evidence type="ECO:0000256" key="6">
    <source>
        <dbReference type="ARBA" id="ARBA00023082"/>
    </source>
</evidence>
<dbReference type="PANTHER" id="PTHR32248">
    <property type="entry name" value="RNA POLYMERASE SIGMA-54 FACTOR"/>
    <property type="match status" value="1"/>
</dbReference>
<dbReference type="GO" id="GO:0000428">
    <property type="term" value="C:DNA-directed RNA polymerase complex"/>
    <property type="evidence" value="ECO:0007669"/>
    <property type="project" value="UniProtKB-KW"/>
</dbReference>
<dbReference type="RefSeq" id="WP_158411656.1">
    <property type="nucleotide sequence ID" value="NZ_CP077150.1"/>
</dbReference>
<sequence length="407" mass="47942">MDNKLDIVEKQKLTQSLKLSQMMKLSINILKMSVMDLNNFIEKEFSKDLGISVELNYSNQENYDNEKEVEINYLTDEKNFFQILEEQLSYFKIETKIKEICIFIINNLNKKGYLELSKIEIKDILEVSDKELEEAFDIIHNLEPYGVGAYSLEECLKIQLKAKMIIDKKLFLFIDNYLYLLVDKKYNLIKEKLNINDEILFSYIDIIKSLNPIPSRGYSIGKVKKIIPDILVEIKEDEVFYEINRASIPQINIKDKVNVKYYKKINEIVSCIEKRFETLDKIMKIIISKQKEFFTSQGKKINTLKISDIANELNLSSSTVSRAVKEKYIKTDFGIISLRKLFNLDSAIFLHQQKILEYIENENKEKPFSDQDIVNLLEKDGIKIARRTVTKYREKLGYKSSHERKKY</sequence>
<proteinExistence type="inferred from homology"/>
<dbReference type="Pfam" id="PF00309">
    <property type="entry name" value="Sigma54_AID"/>
    <property type="match status" value="1"/>
</dbReference>
<evidence type="ECO:0000313" key="11">
    <source>
        <dbReference type="EMBL" id="PGH24906.1"/>
    </source>
</evidence>
<keyword evidence="6" id="KW-0731">Sigma factor</keyword>
<dbReference type="GO" id="GO:0003677">
    <property type="term" value="F:DNA binding"/>
    <property type="evidence" value="ECO:0007669"/>
    <property type="project" value="UniProtKB-KW"/>
</dbReference>
<keyword evidence="3" id="KW-0808">Transferase</keyword>
<dbReference type="GO" id="GO:0016779">
    <property type="term" value="F:nucleotidyltransferase activity"/>
    <property type="evidence" value="ECO:0007669"/>
    <property type="project" value="UniProtKB-KW"/>
</dbReference>
<evidence type="ECO:0000256" key="5">
    <source>
        <dbReference type="ARBA" id="ARBA00023015"/>
    </source>
</evidence>
<organism evidence="11 12">
    <name type="scientific">Fusobacterium animalis</name>
    <dbReference type="NCBI Taxonomy" id="76859"/>
    <lineage>
        <taxon>Bacteria</taxon>
        <taxon>Fusobacteriati</taxon>
        <taxon>Fusobacteriota</taxon>
        <taxon>Fusobacteriia</taxon>
        <taxon>Fusobacteriales</taxon>
        <taxon>Fusobacteriaceae</taxon>
        <taxon>Fusobacterium</taxon>
    </lineage>
</organism>
<dbReference type="Pfam" id="PF04552">
    <property type="entry name" value="Sigma54_DBD"/>
    <property type="match status" value="1"/>
</dbReference>
<reference evidence="11 12" key="1">
    <citation type="submission" date="2017-06" db="EMBL/GenBank/DDBJ databases">
        <title>Draft genome sequence of Fusobacterium nucleatum subsp. animalis KCOM 1280 (=ChDC F318).</title>
        <authorList>
            <person name="Kook J.-K."/>
            <person name="Park S.-N."/>
            <person name="Lim Y.K."/>
            <person name="Roh H."/>
        </authorList>
    </citation>
    <scope>NUCLEOTIDE SEQUENCE [LARGE SCALE GENOMIC DNA]</scope>
    <source>
        <strain evidence="12">KCOM 1280 ( ChDC F318)</strain>
    </source>
</reference>
<dbReference type="GO" id="GO:0001216">
    <property type="term" value="F:DNA-binding transcription activator activity"/>
    <property type="evidence" value="ECO:0007669"/>
    <property type="project" value="InterPro"/>
</dbReference>
<evidence type="ECO:0000256" key="4">
    <source>
        <dbReference type="ARBA" id="ARBA00022695"/>
    </source>
</evidence>
<evidence type="ECO:0000259" key="9">
    <source>
        <dbReference type="Pfam" id="PF04552"/>
    </source>
</evidence>
<dbReference type="InterPro" id="IPR038709">
    <property type="entry name" value="RpoN_core-bd_sf"/>
</dbReference>
<dbReference type="NCBIfam" id="TIGR02395">
    <property type="entry name" value="rpoN_sigma"/>
    <property type="match status" value="1"/>
</dbReference>
<dbReference type="AlphaFoldDB" id="A0A2B7YTB8"/>
<dbReference type="PIRSF" id="PIRSF000774">
    <property type="entry name" value="RpoN"/>
    <property type="match status" value="1"/>
</dbReference>
<keyword evidence="4" id="KW-0548">Nucleotidyltransferase</keyword>
<dbReference type="Gene3D" id="1.10.10.60">
    <property type="entry name" value="Homeodomain-like"/>
    <property type="match status" value="1"/>
</dbReference>
<dbReference type="InterPro" id="IPR007634">
    <property type="entry name" value="RNA_pol_sigma_54_DNA-bd"/>
</dbReference>
<evidence type="ECO:0000313" key="12">
    <source>
        <dbReference type="Proteomes" id="UP000226179"/>
    </source>
</evidence>
<evidence type="ECO:0000256" key="1">
    <source>
        <dbReference type="ARBA" id="ARBA00008798"/>
    </source>
</evidence>
<protein>
    <submittedName>
        <fullName evidence="11">RNA polymerase sigma-54 factor</fullName>
    </submittedName>
</protein>
<feature type="domain" description="RNA polymerase sigma factor 54 DNA-binding" evidence="9">
    <location>
        <begin position="260"/>
        <end position="406"/>
    </location>
</feature>
<keyword evidence="2" id="KW-0240">DNA-directed RNA polymerase</keyword>
<comment type="caution">
    <text evidence="11">The sequence shown here is derived from an EMBL/GenBank/DDBJ whole genome shotgun (WGS) entry which is preliminary data.</text>
</comment>
<dbReference type="PROSITE" id="PS50044">
    <property type="entry name" value="SIGMA54_3"/>
    <property type="match status" value="1"/>
</dbReference>
<dbReference type="Pfam" id="PF04963">
    <property type="entry name" value="Sigma54_CBD"/>
    <property type="match status" value="1"/>
</dbReference>
<dbReference type="PANTHER" id="PTHR32248:SF4">
    <property type="entry name" value="RNA POLYMERASE SIGMA-54 FACTOR"/>
    <property type="match status" value="1"/>
</dbReference>
<evidence type="ECO:0000256" key="2">
    <source>
        <dbReference type="ARBA" id="ARBA00022478"/>
    </source>
</evidence>
<dbReference type="PRINTS" id="PR00045">
    <property type="entry name" value="SIGMA54FCT"/>
</dbReference>
<evidence type="ECO:0000259" key="10">
    <source>
        <dbReference type="Pfam" id="PF04963"/>
    </source>
</evidence>
<dbReference type="Gene3D" id="1.10.10.1330">
    <property type="entry name" value="RNA polymerase sigma-54 factor, core-binding domain"/>
    <property type="match status" value="1"/>
</dbReference>
<accession>A0A2B7YTB8</accession>
<dbReference type="InterPro" id="IPR007046">
    <property type="entry name" value="RNA_pol_sigma_54_core-bd"/>
</dbReference>
<dbReference type="PROSITE" id="PS00718">
    <property type="entry name" value="SIGMA54_2"/>
    <property type="match status" value="1"/>
</dbReference>
<dbReference type="EMBL" id="NJGJ01000001">
    <property type="protein sequence ID" value="PGH24906.1"/>
    <property type="molecule type" value="Genomic_DNA"/>
</dbReference>
<keyword evidence="8" id="KW-0804">Transcription</keyword>
<evidence type="ECO:0000256" key="8">
    <source>
        <dbReference type="ARBA" id="ARBA00023163"/>
    </source>
</evidence>
<evidence type="ECO:0000256" key="3">
    <source>
        <dbReference type="ARBA" id="ARBA00022679"/>
    </source>
</evidence>
<name>A0A2B7YTB8_9FUSO</name>
<dbReference type="GO" id="GO:0016987">
    <property type="term" value="F:sigma factor activity"/>
    <property type="evidence" value="ECO:0007669"/>
    <property type="project" value="UniProtKB-KW"/>
</dbReference>
<dbReference type="Proteomes" id="UP000226179">
    <property type="component" value="Unassembled WGS sequence"/>
</dbReference>
<dbReference type="GO" id="GO:0006352">
    <property type="term" value="P:DNA-templated transcription initiation"/>
    <property type="evidence" value="ECO:0007669"/>
    <property type="project" value="InterPro"/>
</dbReference>
<keyword evidence="7" id="KW-0238">DNA-binding</keyword>
<feature type="domain" description="RNA polymerase sigma factor 54 core-binding" evidence="10">
    <location>
        <begin position="73"/>
        <end position="255"/>
    </location>
</feature>
<dbReference type="InterPro" id="IPR000394">
    <property type="entry name" value="RNA_pol_sigma_54"/>
</dbReference>
<evidence type="ECO:0000256" key="7">
    <source>
        <dbReference type="ARBA" id="ARBA00023125"/>
    </source>
</evidence>
<keyword evidence="5" id="KW-0805">Transcription regulation</keyword>
<comment type="similarity">
    <text evidence="1">Belongs to the sigma-54 factor family.</text>
</comment>
<gene>
    <name evidence="11" type="primary">rpoN</name>
    <name evidence="11" type="ORF">RN90_05475</name>
</gene>